<evidence type="ECO:0000256" key="9">
    <source>
        <dbReference type="RuleBase" id="RU363066"/>
    </source>
</evidence>
<evidence type="ECO:0000256" key="5">
    <source>
        <dbReference type="ARBA" id="ARBA00022741"/>
    </source>
</evidence>
<dbReference type="PANTHER" id="PTHR43442">
    <property type="entry name" value="GLUCONOKINASE-RELATED"/>
    <property type="match status" value="1"/>
</dbReference>
<dbReference type="GO" id="GO:0005737">
    <property type="term" value="C:cytoplasm"/>
    <property type="evidence" value="ECO:0007669"/>
    <property type="project" value="TreeGrafter"/>
</dbReference>
<comment type="catalytic activity">
    <reaction evidence="8 9">
        <text>D-gluconate + ATP = 6-phospho-D-gluconate + ADP + H(+)</text>
        <dbReference type="Rhea" id="RHEA:19433"/>
        <dbReference type="ChEBI" id="CHEBI:15378"/>
        <dbReference type="ChEBI" id="CHEBI:18391"/>
        <dbReference type="ChEBI" id="CHEBI:30616"/>
        <dbReference type="ChEBI" id="CHEBI:58759"/>
        <dbReference type="ChEBI" id="CHEBI:456216"/>
        <dbReference type="EC" id="2.7.1.12"/>
    </reaction>
</comment>
<dbReference type="GO" id="GO:0046316">
    <property type="term" value="F:gluconokinase activity"/>
    <property type="evidence" value="ECO:0007669"/>
    <property type="project" value="UniProtKB-EC"/>
</dbReference>
<accession>A0A451BE55</accession>
<protein>
    <recommendedName>
        <fullName evidence="3 9">Gluconokinase</fullName>
        <ecNumber evidence="3 9">2.7.1.12</ecNumber>
    </recommendedName>
</protein>
<evidence type="ECO:0000256" key="2">
    <source>
        <dbReference type="ARBA" id="ARBA00008420"/>
    </source>
</evidence>
<evidence type="ECO:0000256" key="3">
    <source>
        <dbReference type="ARBA" id="ARBA00012054"/>
    </source>
</evidence>
<dbReference type="EMBL" id="CAADFQ010000057">
    <property type="protein sequence ID" value="VFK33961.1"/>
    <property type="molecule type" value="Genomic_DNA"/>
</dbReference>
<proteinExistence type="inferred from homology"/>
<organism evidence="12">
    <name type="scientific">Candidatus Kentrum sp. MB</name>
    <dbReference type="NCBI Taxonomy" id="2138164"/>
    <lineage>
        <taxon>Bacteria</taxon>
        <taxon>Pseudomonadati</taxon>
        <taxon>Pseudomonadota</taxon>
        <taxon>Gammaproteobacteria</taxon>
        <taxon>Candidatus Kentrum</taxon>
    </lineage>
</organism>
<evidence type="ECO:0000313" key="12">
    <source>
        <dbReference type="EMBL" id="VFK76525.1"/>
    </source>
</evidence>
<dbReference type="Gene3D" id="3.40.50.300">
    <property type="entry name" value="P-loop containing nucleotide triphosphate hydrolases"/>
    <property type="match status" value="1"/>
</dbReference>
<dbReference type="InterPro" id="IPR027417">
    <property type="entry name" value="P-loop_NTPase"/>
</dbReference>
<comment type="similarity">
    <text evidence="2 9">Belongs to the gluconokinase GntK/GntV family.</text>
</comment>
<evidence type="ECO:0000256" key="7">
    <source>
        <dbReference type="ARBA" id="ARBA00022840"/>
    </source>
</evidence>
<dbReference type="SUPFAM" id="SSF52540">
    <property type="entry name" value="P-loop containing nucleoside triphosphate hydrolases"/>
    <property type="match status" value="1"/>
</dbReference>
<reference evidence="12" key="1">
    <citation type="submission" date="2019-02" db="EMBL/GenBank/DDBJ databases">
        <authorList>
            <person name="Gruber-Vodicka R. H."/>
            <person name="Seah K. B. B."/>
        </authorList>
    </citation>
    <scope>NUCLEOTIDE SEQUENCE</scope>
    <source>
        <strain evidence="10">BECK_BZ197</strain>
        <strain evidence="12">BECK_BZ198</strain>
        <strain evidence="11">BECK_BZ199</strain>
    </source>
</reference>
<evidence type="ECO:0000313" key="11">
    <source>
        <dbReference type="EMBL" id="VFK33961.1"/>
    </source>
</evidence>
<dbReference type="EMBL" id="CAADGH010000061">
    <property type="protein sequence ID" value="VFK76525.1"/>
    <property type="molecule type" value="Genomic_DNA"/>
</dbReference>
<dbReference type="CDD" id="cd02021">
    <property type="entry name" value="GntK"/>
    <property type="match status" value="1"/>
</dbReference>
<dbReference type="PANTHER" id="PTHR43442:SF3">
    <property type="entry name" value="GLUCONOKINASE-RELATED"/>
    <property type="match status" value="1"/>
</dbReference>
<keyword evidence="5 9" id="KW-0547">Nucleotide-binding</keyword>
<name>A0A451BE55_9GAMM</name>
<dbReference type="GO" id="GO:0005975">
    <property type="term" value="P:carbohydrate metabolic process"/>
    <property type="evidence" value="ECO:0007669"/>
    <property type="project" value="InterPro"/>
</dbReference>
<dbReference type="AlphaFoldDB" id="A0A451BE55"/>
<evidence type="ECO:0000256" key="1">
    <source>
        <dbReference type="ARBA" id="ARBA00004761"/>
    </source>
</evidence>
<dbReference type="Pfam" id="PF13671">
    <property type="entry name" value="AAA_33"/>
    <property type="match status" value="1"/>
</dbReference>
<dbReference type="NCBIfam" id="TIGR01313">
    <property type="entry name" value="therm_gnt_kin"/>
    <property type="match status" value="1"/>
</dbReference>
<sequence length="165" mass="19027">MILIIMGVSGVGKSTVGRLVAERLDVPYVEGDDFHSPANIALMRRGRSLTDVHRHGWLLRLRKAIVQWHLRNQTIVLSCSSLKRSYRNMLRVRGADVRYVFLTGPNRLIKKRLRMRKGHFMPASQLRKQLITLQPPKRAIRIFINSPAHIIAKHIADKVKYGKVY</sequence>
<evidence type="ECO:0000256" key="4">
    <source>
        <dbReference type="ARBA" id="ARBA00022679"/>
    </source>
</evidence>
<gene>
    <name evidence="10" type="ORF">BECKMB1821G_GA0114241_104211</name>
    <name evidence="12" type="ORF">BECKMB1821H_GA0114242_10618</name>
    <name evidence="11" type="ORF">BECKMB1821I_GA0114274_10578</name>
</gene>
<comment type="pathway">
    <text evidence="1">Carbohydrate acid metabolism.</text>
</comment>
<keyword evidence="6 9" id="KW-0418">Kinase</keyword>
<dbReference type="EMBL" id="CAADFO010000042">
    <property type="protein sequence ID" value="VFK28830.1"/>
    <property type="molecule type" value="Genomic_DNA"/>
</dbReference>
<keyword evidence="7 9" id="KW-0067">ATP-binding</keyword>
<dbReference type="InterPro" id="IPR006001">
    <property type="entry name" value="Therm_gnt_kin"/>
</dbReference>
<keyword evidence="4 9" id="KW-0808">Transferase</keyword>
<dbReference type="GO" id="GO:0005524">
    <property type="term" value="F:ATP binding"/>
    <property type="evidence" value="ECO:0007669"/>
    <property type="project" value="UniProtKB-KW"/>
</dbReference>
<evidence type="ECO:0000256" key="8">
    <source>
        <dbReference type="ARBA" id="ARBA00048090"/>
    </source>
</evidence>
<evidence type="ECO:0000256" key="6">
    <source>
        <dbReference type="ARBA" id="ARBA00022777"/>
    </source>
</evidence>
<evidence type="ECO:0000313" key="10">
    <source>
        <dbReference type="EMBL" id="VFK28830.1"/>
    </source>
</evidence>
<dbReference type="EC" id="2.7.1.12" evidence="3 9"/>